<protein>
    <submittedName>
        <fullName evidence="1">Putative secreted protein</fullName>
    </submittedName>
</protein>
<dbReference type="AlphaFoldDB" id="A0A6B0U0X1"/>
<proteinExistence type="predicted"/>
<accession>A0A6B0U0X1</accession>
<dbReference type="EMBL" id="GIFC01004039">
    <property type="protein sequence ID" value="MXU86122.1"/>
    <property type="molecule type" value="Transcribed_RNA"/>
</dbReference>
<reference evidence="1" key="1">
    <citation type="submission" date="2019-12" db="EMBL/GenBank/DDBJ databases">
        <title>An insight into the sialome of adult female Ixodes ricinus ticks feeding for 6 days.</title>
        <authorList>
            <person name="Perner J."/>
            <person name="Ribeiro J.M.C."/>
        </authorList>
    </citation>
    <scope>NUCLEOTIDE SEQUENCE</scope>
    <source>
        <strain evidence="1">Semi-engorged</strain>
        <tissue evidence="1">Salivary glands</tissue>
    </source>
</reference>
<name>A0A6B0U0X1_IXORI</name>
<evidence type="ECO:0000313" key="1">
    <source>
        <dbReference type="EMBL" id="MXU86122.1"/>
    </source>
</evidence>
<organism evidence="1">
    <name type="scientific">Ixodes ricinus</name>
    <name type="common">Common tick</name>
    <name type="synonym">Acarus ricinus</name>
    <dbReference type="NCBI Taxonomy" id="34613"/>
    <lineage>
        <taxon>Eukaryota</taxon>
        <taxon>Metazoa</taxon>
        <taxon>Ecdysozoa</taxon>
        <taxon>Arthropoda</taxon>
        <taxon>Chelicerata</taxon>
        <taxon>Arachnida</taxon>
        <taxon>Acari</taxon>
        <taxon>Parasitiformes</taxon>
        <taxon>Ixodida</taxon>
        <taxon>Ixodoidea</taxon>
        <taxon>Ixodidae</taxon>
        <taxon>Ixodinae</taxon>
        <taxon>Ixodes</taxon>
    </lineage>
</organism>
<sequence length="89" mass="9963">MFRTFSTWPLRKLSSSSAVALKSCFAMASIFCSTPKCRTTHTTTPRIIAIIKKRAGPPKKRGLARLSPPGSFGLGETPQFTRRRYVVRF</sequence>